<feature type="transmembrane region" description="Helical" evidence="1">
    <location>
        <begin position="51"/>
        <end position="71"/>
    </location>
</feature>
<feature type="transmembrane region" description="Helical" evidence="1">
    <location>
        <begin position="195"/>
        <end position="217"/>
    </location>
</feature>
<reference evidence="2 5" key="1">
    <citation type="submission" date="2016-07" db="EMBL/GenBank/DDBJ databases">
        <title>Characterization of isolates of Eisenbergiella tayi derived from blood cultures, using whole genome sequencing.</title>
        <authorList>
            <person name="Burdz T."/>
            <person name="Wiebe D."/>
            <person name="Huynh C."/>
            <person name="Bernard K."/>
        </authorList>
    </citation>
    <scope>NUCLEOTIDE SEQUENCE [LARGE SCALE GENOMIC DNA]</scope>
    <source>
        <strain evidence="2 5">NML 110608</strain>
    </source>
</reference>
<evidence type="ECO:0000313" key="4">
    <source>
        <dbReference type="EMBL" id="ODR50049.1"/>
    </source>
</evidence>
<feature type="transmembrane region" description="Helical" evidence="1">
    <location>
        <begin position="456"/>
        <end position="476"/>
    </location>
</feature>
<keyword evidence="1" id="KW-0812">Transmembrane</keyword>
<feature type="transmembrane region" description="Helical" evidence="1">
    <location>
        <begin position="92"/>
        <end position="113"/>
    </location>
</feature>
<dbReference type="EMBL" id="MEHD01000036">
    <property type="protein sequence ID" value="ODR50049.1"/>
    <property type="molecule type" value="Genomic_DNA"/>
</dbReference>
<organism evidence="2 5">
    <name type="scientific">Eisenbergiella tayi</name>
    <dbReference type="NCBI Taxonomy" id="1432052"/>
    <lineage>
        <taxon>Bacteria</taxon>
        <taxon>Bacillati</taxon>
        <taxon>Bacillota</taxon>
        <taxon>Clostridia</taxon>
        <taxon>Lachnospirales</taxon>
        <taxon>Lachnospiraceae</taxon>
        <taxon>Eisenbergiella</taxon>
    </lineage>
</organism>
<feature type="transmembrane region" description="Helical" evidence="1">
    <location>
        <begin position="254"/>
        <end position="270"/>
    </location>
</feature>
<keyword evidence="1" id="KW-1133">Transmembrane helix</keyword>
<feature type="transmembrane region" description="Helical" evidence="1">
    <location>
        <begin position="125"/>
        <end position="147"/>
    </location>
</feature>
<dbReference type="OrthoDB" id="9796676at2"/>
<dbReference type="InterPro" id="IPR051533">
    <property type="entry name" value="WaaL-like"/>
</dbReference>
<dbReference type="RefSeq" id="WP_069154151.1">
    <property type="nucleotide sequence ID" value="NZ_JAQCZP010000024.1"/>
</dbReference>
<dbReference type="Proteomes" id="UP000094067">
    <property type="component" value="Unassembled WGS sequence"/>
</dbReference>
<reference evidence="4 7" key="2">
    <citation type="submission" date="2016-08" db="EMBL/GenBank/DDBJ databases">
        <title>Characterization of Isolates of Eisenbergiella tayi Derived from Blood Cultures, Using Whole Genome Sequencing.</title>
        <authorList>
            <person name="Bernier A.-M."/>
            <person name="Burdz T."/>
            <person name="Wiebe D."/>
            <person name="Bernard K."/>
        </authorList>
    </citation>
    <scope>NUCLEOTIDE SEQUENCE [LARGE SCALE GENOMIC DNA]</scope>
    <source>
        <strain evidence="4 7">NML120146</strain>
    </source>
</reference>
<protein>
    <submittedName>
        <fullName evidence="2">O-Antigen ligase</fullName>
    </submittedName>
</protein>
<dbReference type="PANTHER" id="PTHR37422">
    <property type="entry name" value="TEICHURONIC ACID BIOSYNTHESIS PROTEIN TUAE"/>
    <property type="match status" value="1"/>
</dbReference>
<evidence type="ECO:0000313" key="3">
    <source>
        <dbReference type="EMBL" id="ODR44007.1"/>
    </source>
</evidence>
<dbReference type="Proteomes" id="UP000094869">
    <property type="component" value="Unassembled WGS sequence"/>
</dbReference>
<evidence type="ECO:0000256" key="1">
    <source>
        <dbReference type="SAM" id="Phobius"/>
    </source>
</evidence>
<evidence type="ECO:0000313" key="6">
    <source>
        <dbReference type="Proteomes" id="UP000094271"/>
    </source>
</evidence>
<feature type="transmembrane region" description="Helical" evidence="1">
    <location>
        <begin position="21"/>
        <end position="39"/>
    </location>
</feature>
<proteinExistence type="predicted"/>
<keyword evidence="7" id="KW-1185">Reference proteome</keyword>
<evidence type="ECO:0000313" key="2">
    <source>
        <dbReference type="EMBL" id="ODM03795.1"/>
    </source>
</evidence>
<gene>
    <name evidence="3" type="ORF">BEI59_28880</name>
    <name evidence="2" type="ORF">BEI61_04597</name>
    <name evidence="4" type="ORF">BEI63_23395</name>
</gene>
<reference evidence="3 6" key="3">
    <citation type="submission" date="2016-08" db="EMBL/GenBank/DDBJ databases">
        <authorList>
            <person name="Seilhamer J.J."/>
        </authorList>
    </citation>
    <scope>NUCLEOTIDE SEQUENCE [LARGE SCALE GENOMIC DNA]</scope>
    <source>
        <strain evidence="3 6">NML150140-1</strain>
    </source>
</reference>
<feature type="transmembrane region" description="Helical" evidence="1">
    <location>
        <begin position="315"/>
        <end position="335"/>
    </location>
</feature>
<feature type="transmembrane region" description="Helical" evidence="1">
    <location>
        <begin position="355"/>
        <end position="375"/>
    </location>
</feature>
<dbReference type="PROSITE" id="PS51257">
    <property type="entry name" value="PROKAR_LIPOPROTEIN"/>
    <property type="match status" value="1"/>
</dbReference>
<comment type="caution">
    <text evidence="2">The sequence shown here is derived from an EMBL/GenBank/DDBJ whole genome shotgun (WGS) entry which is preliminary data.</text>
</comment>
<evidence type="ECO:0000313" key="7">
    <source>
        <dbReference type="Proteomes" id="UP000094869"/>
    </source>
</evidence>
<dbReference type="AlphaFoldDB" id="A0A1E3A4V3"/>
<dbReference type="EMBL" id="MCGH01000003">
    <property type="protein sequence ID" value="ODM03795.1"/>
    <property type="molecule type" value="Genomic_DNA"/>
</dbReference>
<dbReference type="PATRIC" id="fig|1432052.4.peg.5104"/>
<feature type="transmembrane region" description="Helical" evidence="1">
    <location>
        <begin position="154"/>
        <end position="175"/>
    </location>
</feature>
<dbReference type="Proteomes" id="UP000094271">
    <property type="component" value="Unassembled WGS sequence"/>
</dbReference>
<evidence type="ECO:0000313" key="5">
    <source>
        <dbReference type="Proteomes" id="UP000094067"/>
    </source>
</evidence>
<feature type="transmembrane region" description="Helical" evidence="1">
    <location>
        <begin position="488"/>
        <end position="506"/>
    </location>
</feature>
<keyword evidence="2" id="KW-0436">Ligase</keyword>
<feature type="transmembrane region" description="Helical" evidence="1">
    <location>
        <begin position="277"/>
        <end position="295"/>
    </location>
</feature>
<dbReference type="EMBL" id="MEHA01000031">
    <property type="protein sequence ID" value="ODR44007.1"/>
    <property type="molecule type" value="Genomic_DNA"/>
</dbReference>
<sequence length="535" mass="59538">MIKENSQEKRGETAGKGIIHGISAIYLFMVACMVPLYMYDGYYGLSSGKFILYRNIGFLFLPILLFLIIGKGIRGIKQEERLGKSGIGRNKFLLLPEICLLLYGLCNILSFLLSPYKREGMFGAGGWYMGLFSQLSFLILYFYYAYVWEAEKEVVAVILTVCGFICVLAVLNRFGIWPVAFRGRTENTLSTIGNTNWLCGYLSVMMPAGMVLFWGSLRSGCRKQAGKQRGKIAAGLFTAAAFLCAAIQGSDSGLLVTGTVLSFLFLISCRDTEDMDAFWDVFLTAAGAWLIGALFRDCFPQRILYDSRSLSLIHMTIMVPVFLAALVCRGLWRLWSSKAEPEKCLRLLARMKKGFLILGVILLLAAVLFTAAGLWGSDELKSHFPYLPVFDEQWGNGRGGIWKECMDIWLSESTVRKLFGVGPDCLRVFLYTEQGNNPLLSTAYREAVLTNCHNEWMTILLNTGLAGLFTYVGFLAGMARRLLKKGNLSSWIGAAVLVTYTIHNMVSFQQITSTPLLFLILGLAWNGSCADKSSE</sequence>
<accession>A0A1E3A4V3</accession>
<dbReference type="PANTHER" id="PTHR37422:SF13">
    <property type="entry name" value="LIPOPOLYSACCHARIDE BIOSYNTHESIS PROTEIN PA4999-RELATED"/>
    <property type="match status" value="1"/>
</dbReference>
<name>A0A1E3A4V3_9FIRM</name>
<keyword evidence="1" id="KW-0472">Membrane</keyword>
<feature type="transmembrane region" description="Helical" evidence="1">
    <location>
        <begin position="229"/>
        <end position="248"/>
    </location>
</feature>
<dbReference type="GO" id="GO:0016874">
    <property type="term" value="F:ligase activity"/>
    <property type="evidence" value="ECO:0007669"/>
    <property type="project" value="UniProtKB-KW"/>
</dbReference>